<evidence type="ECO:0000313" key="1">
    <source>
        <dbReference type="EMBL" id="MCF0060365.1"/>
    </source>
</evidence>
<keyword evidence="2" id="KW-1185">Reference proteome</keyword>
<proteinExistence type="predicted"/>
<evidence type="ECO:0000313" key="2">
    <source>
        <dbReference type="Proteomes" id="UP001139000"/>
    </source>
</evidence>
<dbReference type="Gene3D" id="3.30.460.40">
    <property type="match status" value="1"/>
</dbReference>
<sequence>MILFFDKIIEVLNSKNIPYMLSGSVAMSLYIVPRATRDFDFVIHLLPKDVDVFASNFENGYYCNKESVMEAVVNHGMFNIIDHQSGYKADFIVLKNDTFRKHEFERKTKLDYFGKSIYVVTPEDLLISKLIWIQDLQSGIQSEDIRNLSELKSLDWAYIKRWIYTLNLKTFNLLRHE</sequence>
<comment type="caution">
    <text evidence="1">The sequence shown here is derived from an EMBL/GenBank/DDBJ whole genome shotgun (WGS) entry which is preliminary data.</text>
</comment>
<reference evidence="1" key="1">
    <citation type="submission" date="2021-12" db="EMBL/GenBank/DDBJ databases">
        <title>Novel species in genus Dyadobacter.</title>
        <authorList>
            <person name="Ma C."/>
        </authorList>
    </citation>
    <scope>NUCLEOTIDE SEQUENCE</scope>
    <source>
        <strain evidence="1">LJ419</strain>
    </source>
</reference>
<accession>A0A9X1PHI2</accession>
<dbReference type="EMBL" id="JAJTTC010000001">
    <property type="protein sequence ID" value="MCF0060365.1"/>
    <property type="molecule type" value="Genomic_DNA"/>
</dbReference>
<gene>
    <name evidence="1" type="ORF">LXM26_02590</name>
</gene>
<name>A0A9X1PHI2_9BACT</name>
<dbReference type="Proteomes" id="UP001139000">
    <property type="component" value="Unassembled WGS sequence"/>
</dbReference>
<dbReference type="SUPFAM" id="SSF81301">
    <property type="entry name" value="Nucleotidyltransferase"/>
    <property type="match status" value="1"/>
</dbReference>
<protein>
    <recommendedName>
        <fullName evidence="3">Nucleotidyl transferase AbiEii toxin, Type IV TA system</fullName>
    </recommendedName>
</protein>
<dbReference type="AlphaFoldDB" id="A0A9X1PHI2"/>
<evidence type="ECO:0008006" key="3">
    <source>
        <dbReference type="Google" id="ProtNLM"/>
    </source>
</evidence>
<dbReference type="InterPro" id="IPR043519">
    <property type="entry name" value="NT_sf"/>
</dbReference>
<organism evidence="1 2">
    <name type="scientific">Dyadobacter chenwenxiniae</name>
    <dbReference type="NCBI Taxonomy" id="2906456"/>
    <lineage>
        <taxon>Bacteria</taxon>
        <taxon>Pseudomonadati</taxon>
        <taxon>Bacteroidota</taxon>
        <taxon>Cytophagia</taxon>
        <taxon>Cytophagales</taxon>
        <taxon>Spirosomataceae</taxon>
        <taxon>Dyadobacter</taxon>
    </lineage>
</organism>
<dbReference type="RefSeq" id="WP_234653055.1">
    <property type="nucleotide sequence ID" value="NZ_CP094997.1"/>
</dbReference>